<dbReference type="Proteomes" id="UP000654279">
    <property type="component" value="Unassembled WGS sequence"/>
</dbReference>
<dbReference type="InterPro" id="IPR013022">
    <property type="entry name" value="Xyl_isomerase-like_TIM-brl"/>
</dbReference>
<accession>A0A926HMS2</accession>
<evidence type="ECO:0000259" key="1">
    <source>
        <dbReference type="Pfam" id="PF01261"/>
    </source>
</evidence>
<comment type="caution">
    <text evidence="2">The sequence shown here is derived from an EMBL/GenBank/DDBJ whole genome shotgun (WGS) entry which is preliminary data.</text>
</comment>
<dbReference type="InterPro" id="IPR036237">
    <property type="entry name" value="Xyl_isomerase-like_sf"/>
</dbReference>
<dbReference type="PANTHER" id="PTHR12110">
    <property type="entry name" value="HYDROXYPYRUVATE ISOMERASE"/>
    <property type="match status" value="1"/>
</dbReference>
<dbReference type="RefSeq" id="WP_249285287.1">
    <property type="nucleotide sequence ID" value="NZ_JACRSO010000003.1"/>
</dbReference>
<reference evidence="2" key="1">
    <citation type="submission" date="2020-08" db="EMBL/GenBank/DDBJ databases">
        <title>Genome public.</title>
        <authorList>
            <person name="Liu C."/>
            <person name="Sun Q."/>
        </authorList>
    </citation>
    <scope>NUCLEOTIDE SEQUENCE</scope>
    <source>
        <strain evidence="2">NSJ-44</strain>
    </source>
</reference>
<evidence type="ECO:0000313" key="3">
    <source>
        <dbReference type="Proteomes" id="UP000654279"/>
    </source>
</evidence>
<proteinExistence type="predicted"/>
<feature type="domain" description="Xylose isomerase-like TIM barrel" evidence="1">
    <location>
        <begin position="34"/>
        <end position="247"/>
    </location>
</feature>
<keyword evidence="3" id="KW-1185">Reference proteome</keyword>
<dbReference type="EMBL" id="JACRSO010000003">
    <property type="protein sequence ID" value="MBC8529443.1"/>
    <property type="molecule type" value="Genomic_DNA"/>
</dbReference>
<keyword evidence="2" id="KW-0413">Isomerase</keyword>
<dbReference type="PANTHER" id="PTHR12110:SF41">
    <property type="entry name" value="INOSOSE DEHYDRATASE"/>
    <property type="match status" value="1"/>
</dbReference>
<organism evidence="2 3">
    <name type="scientific">Luoshenia tenuis</name>
    <dbReference type="NCBI Taxonomy" id="2763654"/>
    <lineage>
        <taxon>Bacteria</taxon>
        <taxon>Bacillati</taxon>
        <taxon>Bacillota</taxon>
        <taxon>Clostridia</taxon>
        <taxon>Christensenellales</taxon>
        <taxon>Christensenellaceae</taxon>
        <taxon>Luoshenia</taxon>
    </lineage>
</organism>
<sequence>MATTVTQPTQIAAITYTIRDYLTNREDYAESMKKMKNIGFKAIQGGKPAFFTNEEFKDLLDENGLMLCSYGGSLDRMRGDFDALVEEIHYFGCTATSIGAIPVEYRDTEEGYYTFVKEFNMLAKKFADNGIDLMYHNHAQEFRRFKSGKRGIDIIFEGFDPLYTKFMLDTHWVHSGGDDVLKWIKKCEGRMHTLHCKDYMIDPDPSITDLGLAPKLFAEIGEGNLPWQQIVDTALSIGVKWFVIEQDFSRRNPFDSLAISIKGLQNVGLK</sequence>
<dbReference type="Gene3D" id="3.20.20.150">
    <property type="entry name" value="Divalent-metal-dependent TIM barrel enzymes"/>
    <property type="match status" value="1"/>
</dbReference>
<evidence type="ECO:0000313" key="2">
    <source>
        <dbReference type="EMBL" id="MBC8529443.1"/>
    </source>
</evidence>
<dbReference type="AlphaFoldDB" id="A0A926HMS2"/>
<name>A0A926HMS2_9FIRM</name>
<dbReference type="Pfam" id="PF01261">
    <property type="entry name" value="AP_endonuc_2"/>
    <property type="match status" value="1"/>
</dbReference>
<dbReference type="InterPro" id="IPR050312">
    <property type="entry name" value="IolE/XylAMocC-like"/>
</dbReference>
<dbReference type="GO" id="GO:0016853">
    <property type="term" value="F:isomerase activity"/>
    <property type="evidence" value="ECO:0007669"/>
    <property type="project" value="UniProtKB-KW"/>
</dbReference>
<protein>
    <submittedName>
        <fullName evidence="2">Sugar phosphate isomerase/epimerase</fullName>
    </submittedName>
</protein>
<gene>
    <name evidence="2" type="ORF">H8699_08390</name>
</gene>
<dbReference type="SUPFAM" id="SSF51658">
    <property type="entry name" value="Xylose isomerase-like"/>
    <property type="match status" value="1"/>
</dbReference>